<feature type="domain" description="HTH cro/C1-type" evidence="1">
    <location>
        <begin position="3"/>
        <end position="43"/>
    </location>
</feature>
<organism evidence="2 3">
    <name type="scientific">Burkholderia orbicola</name>
    <dbReference type="NCBI Taxonomy" id="2978683"/>
    <lineage>
        <taxon>Bacteria</taxon>
        <taxon>Pseudomonadati</taxon>
        <taxon>Pseudomonadota</taxon>
        <taxon>Betaproteobacteria</taxon>
        <taxon>Burkholderiales</taxon>
        <taxon>Burkholderiaceae</taxon>
        <taxon>Burkholderia</taxon>
        <taxon>Burkholderia cepacia complex</taxon>
    </lineage>
</organism>
<dbReference type="RefSeq" id="WP_231691709.1">
    <property type="nucleotide sequence ID" value="NZ_JAUJQA010000014.1"/>
</dbReference>
<name>A0ABT8NRU5_9BURK</name>
<dbReference type="Proteomes" id="UP001172217">
    <property type="component" value="Unassembled WGS sequence"/>
</dbReference>
<comment type="caution">
    <text evidence="2">The sequence shown here is derived from an EMBL/GenBank/DDBJ whole genome shotgun (WGS) entry which is preliminary data.</text>
</comment>
<protein>
    <submittedName>
        <fullName evidence="2">Helix-turn-helix domain-containing protein</fullName>
    </submittedName>
</protein>
<proteinExistence type="predicted"/>
<dbReference type="SUPFAM" id="SSF47413">
    <property type="entry name" value="lambda repressor-like DNA-binding domains"/>
    <property type="match status" value="1"/>
</dbReference>
<accession>A0ABT8NRU5</accession>
<dbReference type="InterPro" id="IPR001387">
    <property type="entry name" value="Cro/C1-type_HTH"/>
</dbReference>
<dbReference type="InterPro" id="IPR010982">
    <property type="entry name" value="Lambda_DNA-bd_dom_sf"/>
</dbReference>
<evidence type="ECO:0000313" key="3">
    <source>
        <dbReference type="Proteomes" id="UP001172217"/>
    </source>
</evidence>
<dbReference type="EMBL" id="JAUJQL010000008">
    <property type="protein sequence ID" value="MDN7524308.1"/>
    <property type="molecule type" value="Genomic_DNA"/>
</dbReference>
<dbReference type="Gene3D" id="1.10.260.40">
    <property type="entry name" value="lambda repressor-like DNA-binding domains"/>
    <property type="match status" value="1"/>
</dbReference>
<evidence type="ECO:0000313" key="2">
    <source>
        <dbReference type="EMBL" id="MDN7524308.1"/>
    </source>
</evidence>
<keyword evidence="3" id="KW-1185">Reference proteome</keyword>
<dbReference type="PROSITE" id="PS50943">
    <property type="entry name" value="HTH_CROC1"/>
    <property type="match status" value="1"/>
</dbReference>
<reference evidence="2" key="1">
    <citation type="submission" date="2023-07" db="EMBL/GenBank/DDBJ databases">
        <title>A collection of bacterial strains from the Burkholderia cepacia Research Laboratory and Repository.</title>
        <authorList>
            <person name="Lipuma J."/>
            <person name="Spilker T."/>
            <person name="Caverly L."/>
        </authorList>
    </citation>
    <scope>NUCLEOTIDE SEQUENCE</scope>
    <source>
        <strain evidence="2">AU45194</strain>
    </source>
</reference>
<gene>
    <name evidence="2" type="ORF">QZM70_15300</name>
</gene>
<evidence type="ECO:0000259" key="1">
    <source>
        <dbReference type="PROSITE" id="PS50943"/>
    </source>
</evidence>
<dbReference type="Pfam" id="PF01381">
    <property type="entry name" value="HTH_3"/>
    <property type="match status" value="1"/>
</dbReference>
<sequence>MGLATRANVHPNTISLVERAQIVPKIDALLALAAALDTSLAIG</sequence>